<feature type="non-terminal residue" evidence="2">
    <location>
        <position position="72"/>
    </location>
</feature>
<evidence type="ECO:0000313" key="3">
    <source>
        <dbReference type="Proteomes" id="UP000008553"/>
    </source>
</evidence>
<dbReference type="EMBL" id="AABL01002095">
    <property type="protein sequence ID" value="EAA18446.1"/>
    <property type="molecule type" value="Genomic_DNA"/>
</dbReference>
<proteinExistence type="predicted"/>
<feature type="transmembrane region" description="Helical" evidence="1">
    <location>
        <begin position="28"/>
        <end position="50"/>
    </location>
</feature>
<name>Q7RB84_PLAYO</name>
<dbReference type="PaxDb" id="73239-Q7RB84"/>
<keyword evidence="1" id="KW-0472">Membrane</keyword>
<keyword evidence="1" id="KW-0812">Transmembrane</keyword>
<sequence length="72" mass="8244">MMKKYRIINIILLGSVNSNIATLKKHQAKIITFHLIFCAYNFNLITSLIYNGTISAINKNPLNQCTIFHSFI</sequence>
<keyword evidence="3" id="KW-1185">Reference proteome</keyword>
<gene>
    <name evidence="2" type="ORF">PY06264</name>
</gene>
<dbReference type="AlphaFoldDB" id="Q7RB84"/>
<evidence type="ECO:0000313" key="2">
    <source>
        <dbReference type="EMBL" id="EAA18446.1"/>
    </source>
</evidence>
<keyword evidence="1" id="KW-1133">Transmembrane helix</keyword>
<comment type="caution">
    <text evidence="2">The sequence shown here is derived from an EMBL/GenBank/DDBJ whole genome shotgun (WGS) entry which is preliminary data.</text>
</comment>
<reference evidence="2 3" key="1">
    <citation type="journal article" date="2002" name="Nature">
        <title>Genome sequence and comparative analysis of the model rodent malaria parasite Plasmodium yoelii yoelii.</title>
        <authorList>
            <person name="Carlton J.M."/>
            <person name="Angiuoli S.V."/>
            <person name="Suh B.B."/>
            <person name="Kooij T.W."/>
            <person name="Pertea M."/>
            <person name="Silva J.C."/>
            <person name="Ermolaeva M.D."/>
            <person name="Allen J.E."/>
            <person name="Selengut J.D."/>
            <person name="Koo H.L."/>
            <person name="Peterson J.D."/>
            <person name="Pop M."/>
            <person name="Kosack D.S."/>
            <person name="Shumway M.F."/>
            <person name="Bidwell S.L."/>
            <person name="Shallom S.J."/>
            <person name="van Aken S.E."/>
            <person name="Riedmuller S.B."/>
            <person name="Feldblyum T.V."/>
            <person name="Cho J.K."/>
            <person name="Quackenbush J."/>
            <person name="Sedegah M."/>
            <person name="Shoaibi A."/>
            <person name="Cummings L.M."/>
            <person name="Florens L."/>
            <person name="Yates J.R."/>
            <person name="Raine J.D."/>
            <person name="Sinden R.E."/>
            <person name="Harris M.A."/>
            <person name="Cunningham D.A."/>
            <person name="Preiser P.R."/>
            <person name="Bergman L.W."/>
            <person name="Vaidya A.B."/>
            <person name="van Lin L.H."/>
            <person name="Janse C.J."/>
            <person name="Waters A.P."/>
            <person name="Smith H.O."/>
            <person name="White O.R."/>
            <person name="Salzberg S.L."/>
            <person name="Venter J.C."/>
            <person name="Fraser C.M."/>
            <person name="Hoffman S.L."/>
            <person name="Gardner M.J."/>
            <person name="Carucci D.J."/>
        </authorList>
    </citation>
    <scope>NUCLEOTIDE SEQUENCE [LARGE SCALE GENOMIC DNA]</scope>
    <source>
        <strain evidence="2 3">17XNL</strain>
    </source>
</reference>
<protein>
    <submittedName>
        <fullName evidence="2">Uncharacterized protein</fullName>
    </submittedName>
</protein>
<dbReference type="InParanoid" id="Q7RB84"/>
<evidence type="ECO:0000256" key="1">
    <source>
        <dbReference type="SAM" id="Phobius"/>
    </source>
</evidence>
<organism evidence="2 3">
    <name type="scientific">Plasmodium yoelii yoelii</name>
    <dbReference type="NCBI Taxonomy" id="73239"/>
    <lineage>
        <taxon>Eukaryota</taxon>
        <taxon>Sar</taxon>
        <taxon>Alveolata</taxon>
        <taxon>Apicomplexa</taxon>
        <taxon>Aconoidasida</taxon>
        <taxon>Haemosporida</taxon>
        <taxon>Plasmodiidae</taxon>
        <taxon>Plasmodium</taxon>
        <taxon>Plasmodium (Vinckeia)</taxon>
    </lineage>
</organism>
<dbReference type="Proteomes" id="UP000008553">
    <property type="component" value="Unassembled WGS sequence"/>
</dbReference>
<accession>Q7RB84</accession>